<reference evidence="1" key="1">
    <citation type="submission" date="2021-12" db="EMBL/GenBank/DDBJ databases">
        <authorList>
            <person name="Criscuolo A."/>
        </authorList>
    </citation>
    <scope>NUCLEOTIDE SEQUENCE</scope>
    <source>
        <strain evidence="1">CIP111894</strain>
    </source>
</reference>
<gene>
    <name evidence="1" type="ORF">PAECIP111894_03872</name>
</gene>
<evidence type="ECO:0000313" key="2">
    <source>
        <dbReference type="Proteomes" id="UP000838749"/>
    </source>
</evidence>
<dbReference type="Proteomes" id="UP000838749">
    <property type="component" value="Unassembled WGS sequence"/>
</dbReference>
<accession>A0ABM9BFV1</accession>
<dbReference type="RefSeq" id="WP_279306885.1">
    <property type="nucleotide sequence ID" value="NZ_CAKMAB010000023.1"/>
</dbReference>
<comment type="caution">
    <text evidence="1">The sequence shown here is derived from an EMBL/GenBank/DDBJ whole genome shotgun (WGS) entry which is preliminary data.</text>
</comment>
<name>A0ABM9BFV1_9BACL</name>
<dbReference type="InterPro" id="IPR021210">
    <property type="entry name" value="Exosporium_BclB"/>
</dbReference>
<sequence>MSYLSTGPIENNLVSGERPTQLVTIKLVNQSDVTVSLIQVEGYYMNGTRTLYISELYTVGPNEVLTKDYYANFDSFEFVFTTPIVLDDPIQVSVWGKSSTGQLVTAHRLVYSELYGENIGYSGATGATGATGSAGVTGATGPAGSGAIIPYASGLPVAMTTVLGGLLNTSSIIGFGSSATNISVTGGTIDLTGAAGTLLNFAFSVPRTGTITSLAAYFSTTTALSLLGSTLSITASLFSSSTPNNIFTAVPGAVVTLSPSLQGILALGTISSGTTTGLSIPVTLGERLLLVFSASVIDGVDVATTIAGYGSAGVTIV</sequence>
<dbReference type="EMBL" id="CAKMAB010000023">
    <property type="protein sequence ID" value="CAH1057700.1"/>
    <property type="molecule type" value="Genomic_DNA"/>
</dbReference>
<proteinExistence type="predicted"/>
<evidence type="ECO:0008006" key="3">
    <source>
        <dbReference type="Google" id="ProtNLM"/>
    </source>
</evidence>
<keyword evidence="2" id="KW-1185">Reference proteome</keyword>
<dbReference type="NCBIfam" id="TIGR03721">
    <property type="entry name" value="exospore_TM"/>
    <property type="match status" value="1"/>
</dbReference>
<organism evidence="1 2">
    <name type="scientific">Paenibacillus pseudetheri</name>
    <dbReference type="NCBI Taxonomy" id="2897682"/>
    <lineage>
        <taxon>Bacteria</taxon>
        <taxon>Bacillati</taxon>
        <taxon>Bacillota</taxon>
        <taxon>Bacilli</taxon>
        <taxon>Bacillales</taxon>
        <taxon>Paenibacillaceae</taxon>
        <taxon>Paenibacillus</taxon>
    </lineage>
</organism>
<evidence type="ECO:0000313" key="1">
    <source>
        <dbReference type="EMBL" id="CAH1057700.1"/>
    </source>
</evidence>
<protein>
    <recommendedName>
        <fullName evidence="3">Spore surface glycoprotein BclB</fullName>
    </recommendedName>
</protein>